<feature type="transmembrane region" description="Helical" evidence="1">
    <location>
        <begin position="146"/>
        <end position="170"/>
    </location>
</feature>
<feature type="transmembrane region" description="Helical" evidence="1">
    <location>
        <begin position="190"/>
        <end position="212"/>
    </location>
</feature>
<dbReference type="AlphaFoldDB" id="A0A067SSC6"/>
<organism evidence="2 3">
    <name type="scientific">Galerina marginata (strain CBS 339.88)</name>
    <dbReference type="NCBI Taxonomy" id="685588"/>
    <lineage>
        <taxon>Eukaryota</taxon>
        <taxon>Fungi</taxon>
        <taxon>Dikarya</taxon>
        <taxon>Basidiomycota</taxon>
        <taxon>Agaricomycotina</taxon>
        <taxon>Agaricomycetes</taxon>
        <taxon>Agaricomycetidae</taxon>
        <taxon>Agaricales</taxon>
        <taxon>Agaricineae</taxon>
        <taxon>Strophariaceae</taxon>
        <taxon>Galerina</taxon>
    </lineage>
</organism>
<dbReference type="EMBL" id="KL142401">
    <property type="protein sequence ID" value="KDR69678.1"/>
    <property type="molecule type" value="Genomic_DNA"/>
</dbReference>
<feature type="transmembrane region" description="Helical" evidence="1">
    <location>
        <begin position="63"/>
        <end position="83"/>
    </location>
</feature>
<evidence type="ECO:0000313" key="2">
    <source>
        <dbReference type="EMBL" id="KDR69678.1"/>
    </source>
</evidence>
<dbReference type="HOGENOM" id="CLU_044614_0_2_1"/>
<keyword evidence="1" id="KW-0472">Membrane</keyword>
<keyword evidence="1" id="KW-0812">Transmembrane</keyword>
<dbReference type="STRING" id="685588.A0A067SSC6"/>
<feature type="transmembrane region" description="Helical" evidence="1">
    <location>
        <begin position="115"/>
        <end position="134"/>
    </location>
</feature>
<feature type="transmembrane region" description="Helical" evidence="1">
    <location>
        <begin position="23"/>
        <end position="51"/>
    </location>
</feature>
<dbReference type="OrthoDB" id="3267806at2759"/>
<keyword evidence="3" id="KW-1185">Reference proteome</keyword>
<gene>
    <name evidence="2" type="ORF">GALMADRAFT_215042</name>
</gene>
<evidence type="ECO:0000256" key="1">
    <source>
        <dbReference type="SAM" id="Phobius"/>
    </source>
</evidence>
<sequence>MSTQDLNPAWTPPLGPDVLYTEYTWFAGVFVQAVGYGVTIPLAIQCEVFLYKSINHTNFKKKLAWMILVFVLFVCATVCAVAEEKMGELGFIYYRNYPGGPSAFELDFNSLPVNGIANVFIVIADWICVGIQLWRCYILYSPSVVPVWLIMSIPCLAYFASIALGILWAIQVTQPNSNTFITTGINWTAPYLGLTLALNIVLSAALVLRLVYYRWRLARAGLGTSRMGGGVNYLGIAAMISESTIIYSTFSLLALIFFLTNRTIQNIFDPLFPMTEIIAAYLILYRVASGSAWSAGTVSQLFSNQSSSVESGKQIQFLSMRSTDTSRTKISTFGDSTTLASSFSDAVAK</sequence>
<dbReference type="Proteomes" id="UP000027222">
    <property type="component" value="Unassembled WGS sequence"/>
</dbReference>
<evidence type="ECO:0000313" key="3">
    <source>
        <dbReference type="Proteomes" id="UP000027222"/>
    </source>
</evidence>
<feature type="transmembrane region" description="Helical" evidence="1">
    <location>
        <begin position="233"/>
        <end position="259"/>
    </location>
</feature>
<accession>A0A067SSC6</accession>
<name>A0A067SSC6_GALM3</name>
<reference evidence="3" key="1">
    <citation type="journal article" date="2014" name="Proc. Natl. Acad. Sci. U.S.A.">
        <title>Extensive sampling of basidiomycete genomes demonstrates inadequacy of the white-rot/brown-rot paradigm for wood decay fungi.</title>
        <authorList>
            <person name="Riley R."/>
            <person name="Salamov A.A."/>
            <person name="Brown D.W."/>
            <person name="Nagy L.G."/>
            <person name="Floudas D."/>
            <person name="Held B.W."/>
            <person name="Levasseur A."/>
            <person name="Lombard V."/>
            <person name="Morin E."/>
            <person name="Otillar R."/>
            <person name="Lindquist E.A."/>
            <person name="Sun H."/>
            <person name="LaButti K.M."/>
            <person name="Schmutz J."/>
            <person name="Jabbour D."/>
            <person name="Luo H."/>
            <person name="Baker S.E."/>
            <person name="Pisabarro A.G."/>
            <person name="Walton J.D."/>
            <person name="Blanchette R.A."/>
            <person name="Henrissat B."/>
            <person name="Martin F."/>
            <person name="Cullen D."/>
            <person name="Hibbett D.S."/>
            <person name="Grigoriev I.V."/>
        </authorList>
    </citation>
    <scope>NUCLEOTIDE SEQUENCE [LARGE SCALE GENOMIC DNA]</scope>
    <source>
        <strain evidence="3">CBS 339.88</strain>
    </source>
</reference>
<proteinExistence type="predicted"/>
<keyword evidence="1" id="KW-1133">Transmembrane helix</keyword>
<protein>
    <submittedName>
        <fullName evidence="2">Uncharacterized protein</fullName>
    </submittedName>
</protein>
<feature type="transmembrane region" description="Helical" evidence="1">
    <location>
        <begin position="271"/>
        <end position="288"/>
    </location>
</feature>